<dbReference type="PANTHER" id="PTHR43697">
    <property type="entry name" value="SERYL-TRNA SYNTHETASE"/>
    <property type="match status" value="1"/>
</dbReference>
<dbReference type="InterPro" id="IPR002317">
    <property type="entry name" value="Ser-tRNA-ligase_type_1"/>
</dbReference>
<comment type="subunit">
    <text evidence="12">Homodimer. The tRNA molecule binds across the dimer.</text>
</comment>
<organism evidence="17 18">
    <name type="scientific">Rubricoccus marinus</name>
    <dbReference type="NCBI Taxonomy" id="716817"/>
    <lineage>
        <taxon>Bacteria</taxon>
        <taxon>Pseudomonadati</taxon>
        <taxon>Rhodothermota</taxon>
        <taxon>Rhodothermia</taxon>
        <taxon>Rhodothermales</taxon>
        <taxon>Rubricoccaceae</taxon>
        <taxon>Rubricoccus</taxon>
    </lineage>
</organism>
<dbReference type="Proteomes" id="UP000216446">
    <property type="component" value="Unassembled WGS sequence"/>
</dbReference>
<dbReference type="AlphaFoldDB" id="A0A259TZK2"/>
<dbReference type="InterPro" id="IPR006195">
    <property type="entry name" value="aa-tRNA-synth_II"/>
</dbReference>
<dbReference type="GO" id="GO:0016260">
    <property type="term" value="P:selenocysteine biosynthetic process"/>
    <property type="evidence" value="ECO:0007669"/>
    <property type="project" value="UniProtKB-UniRule"/>
</dbReference>
<dbReference type="CDD" id="cd00770">
    <property type="entry name" value="SerRS_core"/>
    <property type="match status" value="1"/>
</dbReference>
<feature type="binding site" evidence="12 14">
    <location>
        <begin position="270"/>
        <end position="272"/>
    </location>
    <ligand>
        <name>ATP</name>
        <dbReference type="ChEBI" id="CHEBI:30616"/>
    </ligand>
</feature>
<comment type="function">
    <text evidence="12">Catalyzes the attachment of serine to tRNA(Ser). Is also able to aminoacylate tRNA(Sec) with serine, to form the misacylated tRNA L-seryl-tRNA(Sec), which will be further converted into selenocysteinyl-tRNA(Sec).</text>
</comment>
<keyword evidence="15" id="KW-0175">Coiled coil</keyword>
<evidence type="ECO:0000256" key="2">
    <source>
        <dbReference type="ARBA" id="ARBA00005045"/>
    </source>
</evidence>
<feature type="coiled-coil region" evidence="15">
    <location>
        <begin position="72"/>
        <end position="106"/>
    </location>
</feature>
<dbReference type="EC" id="6.1.1.11" evidence="12"/>
<dbReference type="EMBL" id="MQWB01000001">
    <property type="protein sequence ID" value="OZC03027.1"/>
    <property type="molecule type" value="Genomic_DNA"/>
</dbReference>
<feature type="binding site" evidence="12">
    <location>
        <begin position="239"/>
        <end position="241"/>
    </location>
    <ligand>
        <name>L-serine</name>
        <dbReference type="ChEBI" id="CHEBI:33384"/>
    </ligand>
</feature>
<evidence type="ECO:0000256" key="1">
    <source>
        <dbReference type="ARBA" id="ARBA00004496"/>
    </source>
</evidence>
<feature type="binding site" evidence="13">
    <location>
        <position position="391"/>
    </location>
    <ligand>
        <name>L-serine</name>
        <dbReference type="ChEBI" id="CHEBI:33384"/>
    </ligand>
</feature>
<dbReference type="InterPro" id="IPR033729">
    <property type="entry name" value="SerRS_core"/>
</dbReference>
<evidence type="ECO:0000256" key="4">
    <source>
        <dbReference type="ARBA" id="ARBA00022490"/>
    </source>
</evidence>
<comment type="caution">
    <text evidence="12">Lacks conserved residue(s) required for the propagation of feature annotation.</text>
</comment>
<dbReference type="Pfam" id="PF00587">
    <property type="entry name" value="tRNA-synt_2b"/>
    <property type="match status" value="1"/>
</dbReference>
<dbReference type="GO" id="GO:0005524">
    <property type="term" value="F:ATP binding"/>
    <property type="evidence" value="ECO:0007669"/>
    <property type="project" value="UniProtKB-UniRule"/>
</dbReference>
<evidence type="ECO:0000256" key="13">
    <source>
        <dbReference type="PIRSR" id="PIRSR001529-1"/>
    </source>
</evidence>
<dbReference type="PROSITE" id="PS50862">
    <property type="entry name" value="AA_TRNA_LIGASE_II"/>
    <property type="match status" value="1"/>
</dbReference>
<dbReference type="GO" id="GO:0004828">
    <property type="term" value="F:serine-tRNA ligase activity"/>
    <property type="evidence" value="ECO:0007669"/>
    <property type="project" value="UniProtKB-UniRule"/>
</dbReference>
<comment type="pathway">
    <text evidence="2 12">Aminoacyl-tRNA biosynthesis; selenocysteinyl-tRNA(Sec) biosynthesis; L-seryl-tRNA(Sec) from L-serine and tRNA(Sec): step 1/1.</text>
</comment>
<dbReference type="RefSeq" id="WP_094547903.1">
    <property type="nucleotide sequence ID" value="NZ_MQWB01000001.1"/>
</dbReference>
<keyword evidence="7 12" id="KW-0067">ATP-binding</keyword>
<evidence type="ECO:0000256" key="9">
    <source>
        <dbReference type="ARBA" id="ARBA00023146"/>
    </source>
</evidence>
<comment type="catalytic activity">
    <reaction evidence="10 12">
        <text>tRNA(Sec) + L-serine + ATP = L-seryl-tRNA(Sec) + AMP + diphosphate + H(+)</text>
        <dbReference type="Rhea" id="RHEA:42580"/>
        <dbReference type="Rhea" id="RHEA-COMP:9742"/>
        <dbReference type="Rhea" id="RHEA-COMP:10128"/>
        <dbReference type="ChEBI" id="CHEBI:15378"/>
        <dbReference type="ChEBI" id="CHEBI:30616"/>
        <dbReference type="ChEBI" id="CHEBI:33019"/>
        <dbReference type="ChEBI" id="CHEBI:33384"/>
        <dbReference type="ChEBI" id="CHEBI:78442"/>
        <dbReference type="ChEBI" id="CHEBI:78533"/>
        <dbReference type="ChEBI" id="CHEBI:456215"/>
        <dbReference type="EC" id="6.1.1.11"/>
    </reaction>
</comment>
<dbReference type="NCBIfam" id="TIGR00414">
    <property type="entry name" value="serS"/>
    <property type="match status" value="1"/>
</dbReference>
<evidence type="ECO:0000256" key="8">
    <source>
        <dbReference type="ARBA" id="ARBA00022917"/>
    </source>
</evidence>
<comment type="catalytic activity">
    <reaction evidence="11 12">
        <text>tRNA(Ser) + L-serine + ATP = L-seryl-tRNA(Ser) + AMP + diphosphate + H(+)</text>
        <dbReference type="Rhea" id="RHEA:12292"/>
        <dbReference type="Rhea" id="RHEA-COMP:9669"/>
        <dbReference type="Rhea" id="RHEA-COMP:9703"/>
        <dbReference type="ChEBI" id="CHEBI:15378"/>
        <dbReference type="ChEBI" id="CHEBI:30616"/>
        <dbReference type="ChEBI" id="CHEBI:33019"/>
        <dbReference type="ChEBI" id="CHEBI:33384"/>
        <dbReference type="ChEBI" id="CHEBI:78442"/>
        <dbReference type="ChEBI" id="CHEBI:78533"/>
        <dbReference type="ChEBI" id="CHEBI:456215"/>
        <dbReference type="EC" id="6.1.1.11"/>
    </reaction>
</comment>
<dbReference type="Gene3D" id="3.30.930.10">
    <property type="entry name" value="Bira Bifunctional Protein, Domain 2"/>
    <property type="match status" value="1"/>
</dbReference>
<dbReference type="FunCoup" id="A0A259TZK2">
    <property type="interactions" value="519"/>
</dbReference>
<dbReference type="GO" id="GO:0006434">
    <property type="term" value="P:seryl-tRNA aminoacylation"/>
    <property type="evidence" value="ECO:0007669"/>
    <property type="project" value="UniProtKB-UniRule"/>
</dbReference>
<feature type="binding site" evidence="12">
    <location>
        <position position="393"/>
    </location>
    <ligand>
        <name>L-serine</name>
        <dbReference type="ChEBI" id="CHEBI:33384"/>
    </ligand>
</feature>
<dbReference type="GO" id="GO:0005737">
    <property type="term" value="C:cytoplasm"/>
    <property type="evidence" value="ECO:0007669"/>
    <property type="project" value="UniProtKB-SubCell"/>
</dbReference>
<accession>A0A259TZK2</accession>
<keyword evidence="5 12" id="KW-0436">Ligase</keyword>
<dbReference type="PIRSF" id="PIRSF001529">
    <property type="entry name" value="Ser-tRNA-synth_IIa"/>
    <property type="match status" value="1"/>
</dbReference>
<proteinExistence type="inferred from homology"/>
<dbReference type="PANTHER" id="PTHR43697:SF1">
    <property type="entry name" value="SERINE--TRNA LIGASE"/>
    <property type="match status" value="1"/>
</dbReference>
<evidence type="ECO:0000313" key="18">
    <source>
        <dbReference type="Proteomes" id="UP000216446"/>
    </source>
</evidence>
<keyword evidence="6 12" id="KW-0547">Nucleotide-binding</keyword>
<keyword evidence="8 12" id="KW-0648">Protein biosynthesis</keyword>
<comment type="subcellular location">
    <subcellularLocation>
        <location evidence="1 12">Cytoplasm</location>
    </subcellularLocation>
</comment>
<reference evidence="17 18" key="1">
    <citation type="submission" date="2016-11" db="EMBL/GenBank/DDBJ databases">
        <title>Study of marine rhodopsin-containing bacteria.</title>
        <authorList>
            <person name="Yoshizawa S."/>
            <person name="Kumagai Y."/>
            <person name="Kogure K."/>
        </authorList>
    </citation>
    <scope>NUCLEOTIDE SEQUENCE [LARGE SCALE GENOMIC DNA]</scope>
    <source>
        <strain evidence="17 18">SG-29</strain>
    </source>
</reference>
<evidence type="ECO:0000256" key="12">
    <source>
        <dbReference type="HAMAP-Rule" id="MF_00176"/>
    </source>
</evidence>
<keyword evidence="9 12" id="KW-0030">Aminoacyl-tRNA synthetase</keyword>
<evidence type="ECO:0000256" key="11">
    <source>
        <dbReference type="ARBA" id="ARBA00048823"/>
    </source>
</evidence>
<evidence type="ECO:0000259" key="16">
    <source>
        <dbReference type="PROSITE" id="PS50862"/>
    </source>
</evidence>
<dbReference type="InterPro" id="IPR010978">
    <property type="entry name" value="tRNA-bd_arm"/>
</dbReference>
<evidence type="ECO:0000256" key="3">
    <source>
        <dbReference type="ARBA" id="ARBA00010728"/>
    </source>
</evidence>
<dbReference type="SUPFAM" id="SSF55681">
    <property type="entry name" value="Class II aaRS and biotin synthetases"/>
    <property type="match status" value="1"/>
</dbReference>
<dbReference type="Gene3D" id="1.10.287.40">
    <property type="entry name" value="Serine-tRNA synthetase, tRNA binding domain"/>
    <property type="match status" value="1"/>
</dbReference>
<name>A0A259TZK2_9BACT</name>
<dbReference type="OrthoDB" id="9804647at2"/>
<keyword evidence="18" id="KW-1185">Reference proteome</keyword>
<feature type="domain" description="Aminoacyl-transfer RNA synthetases class-II family profile" evidence="16">
    <location>
        <begin position="146"/>
        <end position="418"/>
    </location>
</feature>
<dbReference type="UniPathway" id="UPA00906">
    <property type="reaction ID" value="UER00895"/>
</dbReference>
<dbReference type="SUPFAM" id="SSF46589">
    <property type="entry name" value="tRNA-binding arm"/>
    <property type="match status" value="1"/>
</dbReference>
<dbReference type="HAMAP" id="MF_00176">
    <property type="entry name" value="Ser_tRNA_synth_type1"/>
    <property type="match status" value="1"/>
</dbReference>
<comment type="similarity">
    <text evidence="3 12">Belongs to the class-II aminoacyl-tRNA synthetase family. Type-1 seryl-tRNA synthetase subfamily.</text>
</comment>
<sequence length="431" mass="47676">MLDPQFLRDHPDRVREAITNKRTGDPAIVDRTLDADRQRRDAITALQALQQRQGELSKTIGPLMKAGKRDDAQGLLAEVAEVKEQVKTLEAEAREAEALFRDLMLEIPNVPDPSVPVGATPEENMVAFEWGETAAFTGPDGEAFEPLAHWELAERHGLIDWERGAKVAGAGFPFYIGKGARLQRALISLFLDLAGEAGYTEMQAPLLINEASGVGTGQIPDKEGQMYEATKDGLYMIPTGEVPVTNFHRDEIFSAEDLPVLYAAHTPCWRREAGSYGKDVRGLNRLHQFDKVELVRFCTPEASDDHLEALREDAERAVQALGLPYRRLLMCTGDMGFTQSKKYDLEVWSAGQGMWLEVSSISNFQAFQARRAAIRYRPEPDAKPEFVHTLNGSGLALPRILAAVLENNQQADGSIVLPEPLAQRAGFSRIG</sequence>
<dbReference type="InterPro" id="IPR015866">
    <property type="entry name" value="Ser-tRNA-synth_1_N"/>
</dbReference>
<feature type="binding site" evidence="12 14">
    <location>
        <begin position="357"/>
        <end position="360"/>
    </location>
    <ligand>
        <name>ATP</name>
        <dbReference type="ChEBI" id="CHEBI:30616"/>
    </ligand>
</feature>
<evidence type="ECO:0000256" key="6">
    <source>
        <dbReference type="ARBA" id="ARBA00022741"/>
    </source>
</evidence>
<feature type="binding site" evidence="13">
    <location>
        <position position="239"/>
    </location>
    <ligand>
        <name>L-serine</name>
        <dbReference type="ChEBI" id="CHEBI:33384"/>
    </ligand>
</feature>
<evidence type="ECO:0000256" key="10">
    <source>
        <dbReference type="ARBA" id="ARBA00047929"/>
    </source>
</evidence>
<dbReference type="InterPro" id="IPR045864">
    <property type="entry name" value="aa-tRNA-synth_II/BPL/LPL"/>
</dbReference>
<gene>
    <name evidence="12" type="primary">serS</name>
    <name evidence="17" type="ORF">BSZ36_08620</name>
</gene>
<keyword evidence="4 12" id="KW-0963">Cytoplasm</keyword>
<evidence type="ECO:0000256" key="7">
    <source>
        <dbReference type="ARBA" id="ARBA00022840"/>
    </source>
</evidence>
<comment type="caution">
    <text evidence="17">The sequence shown here is derived from an EMBL/GenBank/DDBJ whole genome shotgun (WGS) entry which is preliminary data.</text>
</comment>
<evidence type="ECO:0000256" key="5">
    <source>
        <dbReference type="ARBA" id="ARBA00022598"/>
    </source>
</evidence>
<evidence type="ECO:0000256" key="14">
    <source>
        <dbReference type="PIRSR" id="PIRSR001529-2"/>
    </source>
</evidence>
<dbReference type="InterPro" id="IPR042103">
    <property type="entry name" value="SerRS_1_N_sf"/>
</dbReference>
<dbReference type="PRINTS" id="PR00981">
    <property type="entry name" value="TRNASYNTHSER"/>
</dbReference>
<comment type="domain">
    <text evidence="12">Consists of two distinct domains, a catalytic core and a N-terminal extension that is involved in tRNA binding.</text>
</comment>
<dbReference type="InParanoid" id="A0A259TZK2"/>
<protein>
    <recommendedName>
        <fullName evidence="12">Serine--tRNA ligase</fullName>
        <ecNumber evidence="12">6.1.1.11</ecNumber>
    </recommendedName>
    <alternativeName>
        <fullName evidence="12">Seryl-tRNA synthetase</fullName>
        <shortName evidence="12">SerRS</shortName>
    </alternativeName>
    <alternativeName>
        <fullName evidence="12">Seryl-tRNA(Ser/Sec) synthetase</fullName>
    </alternativeName>
</protein>
<feature type="binding site" evidence="12 13">
    <location>
        <position position="293"/>
    </location>
    <ligand>
        <name>L-serine</name>
        <dbReference type="ChEBI" id="CHEBI:33384"/>
    </ligand>
</feature>
<dbReference type="Pfam" id="PF02403">
    <property type="entry name" value="Seryl_tRNA_N"/>
    <property type="match status" value="1"/>
</dbReference>
<evidence type="ECO:0000313" key="17">
    <source>
        <dbReference type="EMBL" id="OZC03027.1"/>
    </source>
</evidence>
<evidence type="ECO:0000256" key="15">
    <source>
        <dbReference type="SAM" id="Coils"/>
    </source>
</evidence>
<dbReference type="InterPro" id="IPR002314">
    <property type="entry name" value="aa-tRNA-synt_IIb"/>
</dbReference>
<feature type="binding site" evidence="13">
    <location>
        <position position="270"/>
    </location>
    <ligand>
        <name>L-serine</name>
        <dbReference type="ChEBI" id="CHEBI:33384"/>
    </ligand>
</feature>